<feature type="non-terminal residue" evidence="1">
    <location>
        <position position="592"/>
    </location>
</feature>
<evidence type="ECO:0000313" key="2">
    <source>
        <dbReference type="Proteomes" id="UP000799779"/>
    </source>
</evidence>
<dbReference type="EMBL" id="ML977646">
    <property type="protein sequence ID" value="KAF1995063.1"/>
    <property type="molecule type" value="Genomic_DNA"/>
</dbReference>
<proteinExistence type="predicted"/>
<accession>A0A6A5VZW4</accession>
<dbReference type="PANTHER" id="PTHR12203">
    <property type="entry name" value="KDEL LYS-ASP-GLU-LEU CONTAINING - RELATED"/>
    <property type="match status" value="1"/>
</dbReference>
<dbReference type="PANTHER" id="PTHR12203:SF22">
    <property type="entry name" value="CAPSULE ASSOCIATED PROTEIN"/>
    <property type="match status" value="1"/>
</dbReference>
<reference evidence="1" key="1">
    <citation type="journal article" date="2020" name="Stud. Mycol.">
        <title>101 Dothideomycetes genomes: a test case for predicting lifestyles and emergence of pathogens.</title>
        <authorList>
            <person name="Haridas S."/>
            <person name="Albert R."/>
            <person name="Binder M."/>
            <person name="Bloem J."/>
            <person name="Labutti K."/>
            <person name="Salamov A."/>
            <person name="Andreopoulos B."/>
            <person name="Baker S."/>
            <person name="Barry K."/>
            <person name="Bills G."/>
            <person name="Bluhm B."/>
            <person name="Cannon C."/>
            <person name="Castanera R."/>
            <person name="Culley D."/>
            <person name="Daum C."/>
            <person name="Ezra D."/>
            <person name="Gonzalez J."/>
            <person name="Henrissat B."/>
            <person name="Kuo A."/>
            <person name="Liang C."/>
            <person name="Lipzen A."/>
            <person name="Lutzoni F."/>
            <person name="Magnuson J."/>
            <person name="Mondo S."/>
            <person name="Nolan M."/>
            <person name="Ohm R."/>
            <person name="Pangilinan J."/>
            <person name="Park H.-J."/>
            <person name="Ramirez L."/>
            <person name="Alfaro M."/>
            <person name="Sun H."/>
            <person name="Tritt A."/>
            <person name="Yoshinaga Y."/>
            <person name="Zwiers L.-H."/>
            <person name="Turgeon B."/>
            <person name="Goodwin S."/>
            <person name="Spatafora J."/>
            <person name="Crous P."/>
            <person name="Grigoriev I."/>
        </authorList>
    </citation>
    <scope>NUCLEOTIDE SEQUENCE</scope>
    <source>
        <strain evidence="1">CBS 123094</strain>
    </source>
</reference>
<keyword evidence="1" id="KW-0808">Transferase</keyword>
<protein>
    <submittedName>
        <fullName evidence="1">Glycosyltransferase family 90 protein</fullName>
    </submittedName>
</protein>
<organism evidence="1 2">
    <name type="scientific">Amniculicola lignicola CBS 123094</name>
    <dbReference type="NCBI Taxonomy" id="1392246"/>
    <lineage>
        <taxon>Eukaryota</taxon>
        <taxon>Fungi</taxon>
        <taxon>Dikarya</taxon>
        <taxon>Ascomycota</taxon>
        <taxon>Pezizomycotina</taxon>
        <taxon>Dothideomycetes</taxon>
        <taxon>Pleosporomycetidae</taxon>
        <taxon>Pleosporales</taxon>
        <taxon>Amniculicolaceae</taxon>
        <taxon>Amniculicola</taxon>
    </lineage>
</organism>
<dbReference type="GO" id="GO:0016740">
    <property type="term" value="F:transferase activity"/>
    <property type="evidence" value="ECO:0007669"/>
    <property type="project" value="UniProtKB-KW"/>
</dbReference>
<feature type="non-terminal residue" evidence="1">
    <location>
        <position position="1"/>
    </location>
</feature>
<dbReference type="InterPro" id="IPR051091">
    <property type="entry name" value="O-Glucosyltr/Glycosyltrsf_90"/>
</dbReference>
<keyword evidence="2" id="KW-1185">Reference proteome</keyword>
<gene>
    <name evidence="1" type="ORF">P154DRAFT_388038</name>
</gene>
<dbReference type="AlphaFoldDB" id="A0A6A5VZW4"/>
<dbReference type="Proteomes" id="UP000799779">
    <property type="component" value="Unassembled WGS sequence"/>
</dbReference>
<name>A0A6A5VZW4_9PLEO</name>
<sequence length="592" mass="67248">AHPIAHLIARATLDFKKTVAKQPQSLSAAASQYRKLRRRHPPPGFAAWYAFAVDQGALIPEEFFDQIYHDLGPFWGLDPRMLAKQAHAQRTRISIRDGKMVGGRNGNEKLDMWRDMLGVLAQYRHVTLPDVDIPLNTNEEPALIVPWEDIATTMEFTRPLKLKPGEVLDEFSPVDDDKEFDKKYKLDVTWLTEKLHRPAVAVGLRTYWSLLQPACAPNSPTRKGKLMADIWHMQGHTREEHLAAHLLPPRFPNGSVDGYVGNWSQAIDPCQYPYLQGLHGAFVRPEQISTSQKMFPLFSGSKMSINNDILVPRAEEWNATYGPLVVDDAPGESWSQRESKLFWRGPATGGTNTKMNWNRFHRHRFVSMCNGSHVEAAEQSIHDVNTSTSGISPAGTFRLHENAAYRLTARKERRLADWLHLWADVAFTDLKCFDEAKGKSCPYNSAFYSLARPESAEGVAKSKYTAILDGGSEDGREFVKCLQSGSVALRASVSQSWYDARLWPWMHFVPMDNTFVDLYGIMEYFVGSGNGEEKEAHKGHDDQARRIATAGREWALKALRREDMLVYVYRLVLEYRRVLDVKRERLGYAGDL</sequence>
<evidence type="ECO:0000313" key="1">
    <source>
        <dbReference type="EMBL" id="KAF1995063.1"/>
    </source>
</evidence>
<dbReference type="OrthoDB" id="541052at2759"/>